<reference evidence="10 11" key="1">
    <citation type="submission" date="2022-05" db="EMBL/GenBank/DDBJ databases">
        <authorList>
            <consortium name="Genoscope - CEA"/>
            <person name="William W."/>
        </authorList>
    </citation>
    <scope>NUCLEOTIDE SEQUENCE [LARGE SCALE GENOMIC DNA]</scope>
</reference>
<keyword evidence="5" id="KW-0862">Zinc</keyword>
<keyword evidence="11" id="KW-1185">Reference proteome</keyword>
<feature type="chain" id="PRO_5046613662" description="Peptidase M14 domain-containing protein" evidence="8">
    <location>
        <begin position="20"/>
        <end position="318"/>
    </location>
</feature>
<dbReference type="SMART" id="SM00631">
    <property type="entry name" value="Zn_pept"/>
    <property type="match status" value="1"/>
</dbReference>
<comment type="caution">
    <text evidence="10">The sequence shown here is derived from an EMBL/GenBank/DDBJ whole genome shotgun (WGS) entry which is preliminary data.</text>
</comment>
<dbReference type="PANTHER" id="PTHR11705:SF143">
    <property type="entry name" value="SLL0236 PROTEIN"/>
    <property type="match status" value="1"/>
</dbReference>
<evidence type="ECO:0000313" key="10">
    <source>
        <dbReference type="EMBL" id="CAH3171710.1"/>
    </source>
</evidence>
<organism evidence="10 11">
    <name type="scientific">Porites lobata</name>
    <dbReference type="NCBI Taxonomy" id="104759"/>
    <lineage>
        <taxon>Eukaryota</taxon>
        <taxon>Metazoa</taxon>
        <taxon>Cnidaria</taxon>
        <taxon>Anthozoa</taxon>
        <taxon>Hexacorallia</taxon>
        <taxon>Scleractinia</taxon>
        <taxon>Fungiina</taxon>
        <taxon>Poritidae</taxon>
        <taxon>Porites</taxon>
    </lineage>
</organism>
<dbReference type="InterPro" id="IPR000834">
    <property type="entry name" value="Peptidase_M14"/>
</dbReference>
<dbReference type="Gene3D" id="3.40.630.10">
    <property type="entry name" value="Zn peptidases"/>
    <property type="match status" value="2"/>
</dbReference>
<dbReference type="SUPFAM" id="SSF53187">
    <property type="entry name" value="Zn-dependent exopeptidases"/>
    <property type="match status" value="1"/>
</dbReference>
<gene>
    <name evidence="10" type="ORF">PLOB_00012072</name>
</gene>
<evidence type="ECO:0000256" key="1">
    <source>
        <dbReference type="ARBA" id="ARBA00001947"/>
    </source>
</evidence>
<evidence type="ECO:0000256" key="6">
    <source>
        <dbReference type="ARBA" id="ARBA00023049"/>
    </source>
</evidence>
<evidence type="ECO:0000256" key="5">
    <source>
        <dbReference type="ARBA" id="ARBA00022833"/>
    </source>
</evidence>
<feature type="signal peptide" evidence="8">
    <location>
        <begin position="1"/>
        <end position="19"/>
    </location>
</feature>
<accession>A0ABN8R2W9</accession>
<keyword evidence="4" id="KW-0378">Hydrolase</keyword>
<proteinExistence type="inferred from homology"/>
<evidence type="ECO:0000256" key="8">
    <source>
        <dbReference type="SAM" id="SignalP"/>
    </source>
</evidence>
<keyword evidence="6" id="KW-0482">Metalloprotease</keyword>
<dbReference type="PROSITE" id="PS52035">
    <property type="entry name" value="PEPTIDASE_M14"/>
    <property type="match status" value="1"/>
</dbReference>
<keyword evidence="3" id="KW-0645">Protease</keyword>
<keyword evidence="8" id="KW-0732">Signal</keyword>
<evidence type="ECO:0000256" key="2">
    <source>
        <dbReference type="ARBA" id="ARBA00005988"/>
    </source>
</evidence>
<evidence type="ECO:0000313" key="11">
    <source>
        <dbReference type="Proteomes" id="UP001159405"/>
    </source>
</evidence>
<comment type="similarity">
    <text evidence="2 7">Belongs to the peptidase M14 family.</text>
</comment>
<evidence type="ECO:0000256" key="3">
    <source>
        <dbReference type="ARBA" id="ARBA00022670"/>
    </source>
</evidence>
<sequence length="318" mass="36577">MPLVLIVSVILLQTSVIRSEEVLDDDVRMPVERKTRSIDENWHNTYHNLDEIVEKLKEMNRTYDNADLFSLGKSHEGRQMYAIKISSQYGLMSTVTEMLDKMDVVILPVMNVDGYYYSRKHSSNSFARNWPKNRNILCIRGRCFRQGVDLDRNFGYAWGYINPSHPETQEPKSNIYRGNHAFSEPETRNVRGYLQSLGGKLKGFLDFQDRGRRQWQMPWRYTFTSSPDHDIQKKAGLEAAKAIYKVGYRHAYQSCCQASFRDGGPAGGGSVDWVYDQLGVKYSYAVSMQDRSGRGERFVYVGKGLLEGVKAFVKAMQL</sequence>
<dbReference type="EMBL" id="CALNXK010000166">
    <property type="protein sequence ID" value="CAH3171710.1"/>
    <property type="molecule type" value="Genomic_DNA"/>
</dbReference>
<feature type="domain" description="Peptidase M14" evidence="9">
    <location>
        <begin position="87"/>
        <end position="316"/>
    </location>
</feature>
<evidence type="ECO:0000259" key="9">
    <source>
        <dbReference type="PROSITE" id="PS52035"/>
    </source>
</evidence>
<protein>
    <recommendedName>
        <fullName evidence="9">Peptidase M14 domain-containing protein</fullName>
    </recommendedName>
</protein>
<dbReference type="Proteomes" id="UP001159405">
    <property type="component" value="Unassembled WGS sequence"/>
</dbReference>
<evidence type="ECO:0000256" key="4">
    <source>
        <dbReference type="ARBA" id="ARBA00022801"/>
    </source>
</evidence>
<evidence type="ECO:0000256" key="7">
    <source>
        <dbReference type="PROSITE-ProRule" id="PRU01379"/>
    </source>
</evidence>
<comment type="cofactor">
    <cofactor evidence="1">
        <name>Zn(2+)</name>
        <dbReference type="ChEBI" id="CHEBI:29105"/>
    </cofactor>
</comment>
<comment type="caution">
    <text evidence="7">Lacks conserved residue(s) required for the propagation of feature annotation.</text>
</comment>
<dbReference type="Pfam" id="PF00246">
    <property type="entry name" value="Peptidase_M14"/>
    <property type="match status" value="1"/>
</dbReference>
<name>A0ABN8R2W9_9CNID</name>
<dbReference type="PANTHER" id="PTHR11705">
    <property type="entry name" value="PROTEASE FAMILY M14 CARBOXYPEPTIDASE A,B"/>
    <property type="match status" value="1"/>
</dbReference>